<keyword evidence="6" id="KW-0175">Coiled coil</keyword>
<dbReference type="PANTHER" id="PTHR11945:SF387">
    <property type="entry name" value="AGAMOUS-LIKE MADS-BOX PROTEIN AGL80"/>
    <property type="match status" value="1"/>
</dbReference>
<dbReference type="GO" id="GO:0046983">
    <property type="term" value="F:protein dimerization activity"/>
    <property type="evidence" value="ECO:0007669"/>
    <property type="project" value="InterPro"/>
</dbReference>
<keyword evidence="5" id="KW-0539">Nucleus</keyword>
<gene>
    <name evidence="9" type="ORF">Syun_028579</name>
</gene>
<dbReference type="GO" id="GO:0045944">
    <property type="term" value="P:positive regulation of transcription by RNA polymerase II"/>
    <property type="evidence" value="ECO:0007669"/>
    <property type="project" value="InterPro"/>
</dbReference>
<evidence type="ECO:0000313" key="9">
    <source>
        <dbReference type="EMBL" id="KAK9086185.1"/>
    </source>
</evidence>
<dbReference type="InterPro" id="IPR002100">
    <property type="entry name" value="TF_MADSbox"/>
</dbReference>
<evidence type="ECO:0000256" key="6">
    <source>
        <dbReference type="SAM" id="Coils"/>
    </source>
</evidence>
<dbReference type="AlphaFoldDB" id="A0AAP0E3U5"/>
<evidence type="ECO:0000256" key="1">
    <source>
        <dbReference type="ARBA" id="ARBA00004123"/>
    </source>
</evidence>
<evidence type="ECO:0000256" key="4">
    <source>
        <dbReference type="ARBA" id="ARBA00023163"/>
    </source>
</evidence>
<dbReference type="InterPro" id="IPR036879">
    <property type="entry name" value="TF_MADSbox_sf"/>
</dbReference>
<dbReference type="Pfam" id="PF00319">
    <property type="entry name" value="SRF-TF"/>
    <property type="match status" value="1"/>
</dbReference>
<evidence type="ECO:0000256" key="5">
    <source>
        <dbReference type="ARBA" id="ARBA00023242"/>
    </source>
</evidence>
<evidence type="ECO:0000313" key="10">
    <source>
        <dbReference type="Proteomes" id="UP001420932"/>
    </source>
</evidence>
<dbReference type="CDD" id="cd00266">
    <property type="entry name" value="MADS_SRF_like"/>
    <property type="match status" value="1"/>
</dbReference>
<dbReference type="FunFam" id="3.40.1810.10:FF:000024">
    <property type="entry name" value="Agamous-like MADS-box protein AGL80"/>
    <property type="match status" value="1"/>
</dbReference>
<keyword evidence="2" id="KW-0805">Transcription regulation</keyword>
<evidence type="ECO:0000256" key="7">
    <source>
        <dbReference type="SAM" id="MobiDB-lite"/>
    </source>
</evidence>
<dbReference type="SUPFAM" id="SSF55455">
    <property type="entry name" value="SRF-like"/>
    <property type="match status" value="1"/>
</dbReference>
<accession>A0AAP0E3U5</accession>
<keyword evidence="10" id="KW-1185">Reference proteome</keyword>
<dbReference type="InterPro" id="IPR033897">
    <property type="entry name" value="SRF-like_MADS-box"/>
</dbReference>
<evidence type="ECO:0000256" key="3">
    <source>
        <dbReference type="ARBA" id="ARBA00023125"/>
    </source>
</evidence>
<comment type="subcellular location">
    <subcellularLocation>
        <location evidence="1">Nucleus</location>
    </subcellularLocation>
</comment>
<feature type="compositionally biased region" description="Low complexity" evidence="7">
    <location>
        <begin position="166"/>
        <end position="182"/>
    </location>
</feature>
<dbReference type="Proteomes" id="UP001420932">
    <property type="component" value="Unassembled WGS sequence"/>
</dbReference>
<dbReference type="GO" id="GO:0005634">
    <property type="term" value="C:nucleus"/>
    <property type="evidence" value="ECO:0007669"/>
    <property type="project" value="UniProtKB-SubCell"/>
</dbReference>
<name>A0AAP0E3U5_9MAGN</name>
<dbReference type="EMBL" id="JBBNAF010000013">
    <property type="protein sequence ID" value="KAK9086185.1"/>
    <property type="molecule type" value="Genomic_DNA"/>
</dbReference>
<dbReference type="SMART" id="SM00432">
    <property type="entry name" value="MADS"/>
    <property type="match status" value="1"/>
</dbReference>
<dbReference type="Gene3D" id="3.40.1810.10">
    <property type="entry name" value="Transcription factor, MADS-box"/>
    <property type="match status" value="1"/>
</dbReference>
<dbReference type="PROSITE" id="PS50066">
    <property type="entry name" value="MADS_BOX_2"/>
    <property type="match status" value="1"/>
</dbReference>
<dbReference type="PRINTS" id="PR00404">
    <property type="entry name" value="MADSDOMAIN"/>
</dbReference>
<keyword evidence="4" id="KW-0804">Transcription</keyword>
<sequence length="262" mass="29825">MARKKVKLAWIANDSARKATLKKRKMGLMKKVSELSTLCDVPACAIVFGPNEEHPEVWPRSQSEVDRVVMKFRSLPGSEQSKKMVNQEAFLKDRNIKLREQLKKAEKENREFEMTLILMAALAGERGIGELGAEQLSDLAWFVDDKMKVIHGRMDRLMRNNKVVKTSTESPTTSSTSNTASSGAAQPHHYRHYSDETISYGKLLLGVGSGHLCHLENKTPIDMAMETLKRQSWFMENTTPQEHIPYDHITMPYGDWPPNFYS</sequence>
<feature type="region of interest" description="Disordered" evidence="7">
    <location>
        <begin position="161"/>
        <end position="188"/>
    </location>
</feature>
<feature type="domain" description="MADS-box" evidence="8">
    <location>
        <begin position="1"/>
        <end position="51"/>
    </location>
</feature>
<dbReference type="GO" id="GO:0000981">
    <property type="term" value="F:DNA-binding transcription factor activity, RNA polymerase II-specific"/>
    <property type="evidence" value="ECO:0007669"/>
    <property type="project" value="InterPro"/>
</dbReference>
<protein>
    <recommendedName>
        <fullName evidence="8">MADS-box domain-containing protein</fullName>
    </recommendedName>
</protein>
<organism evidence="9 10">
    <name type="scientific">Stephania yunnanensis</name>
    <dbReference type="NCBI Taxonomy" id="152371"/>
    <lineage>
        <taxon>Eukaryota</taxon>
        <taxon>Viridiplantae</taxon>
        <taxon>Streptophyta</taxon>
        <taxon>Embryophyta</taxon>
        <taxon>Tracheophyta</taxon>
        <taxon>Spermatophyta</taxon>
        <taxon>Magnoliopsida</taxon>
        <taxon>Ranunculales</taxon>
        <taxon>Menispermaceae</taxon>
        <taxon>Menispermoideae</taxon>
        <taxon>Cissampelideae</taxon>
        <taxon>Stephania</taxon>
    </lineage>
</organism>
<evidence type="ECO:0000259" key="8">
    <source>
        <dbReference type="PROSITE" id="PS50066"/>
    </source>
</evidence>
<feature type="coiled-coil region" evidence="6">
    <location>
        <begin position="88"/>
        <end position="115"/>
    </location>
</feature>
<reference evidence="9 10" key="1">
    <citation type="submission" date="2024-01" db="EMBL/GenBank/DDBJ databases">
        <title>Genome assemblies of Stephania.</title>
        <authorList>
            <person name="Yang L."/>
        </authorList>
    </citation>
    <scope>NUCLEOTIDE SEQUENCE [LARGE SCALE GENOMIC DNA]</scope>
    <source>
        <strain evidence="9">YNDBR</strain>
        <tissue evidence="9">Leaf</tissue>
    </source>
</reference>
<evidence type="ECO:0000256" key="2">
    <source>
        <dbReference type="ARBA" id="ARBA00023015"/>
    </source>
</evidence>
<comment type="caution">
    <text evidence="9">The sequence shown here is derived from an EMBL/GenBank/DDBJ whole genome shotgun (WGS) entry which is preliminary data.</text>
</comment>
<dbReference type="GO" id="GO:0000978">
    <property type="term" value="F:RNA polymerase II cis-regulatory region sequence-specific DNA binding"/>
    <property type="evidence" value="ECO:0007669"/>
    <property type="project" value="TreeGrafter"/>
</dbReference>
<dbReference type="PANTHER" id="PTHR11945">
    <property type="entry name" value="MADS BOX PROTEIN"/>
    <property type="match status" value="1"/>
</dbReference>
<keyword evidence="3" id="KW-0238">DNA-binding</keyword>
<proteinExistence type="predicted"/>